<feature type="domain" description="GRHL1/CP2 C-terminal" evidence="1">
    <location>
        <begin position="26"/>
        <end position="61"/>
    </location>
</feature>
<protein>
    <recommendedName>
        <fullName evidence="1">GRHL1/CP2 C-terminal domain-containing protein</fullName>
    </recommendedName>
</protein>
<evidence type="ECO:0000313" key="2">
    <source>
        <dbReference type="Ensembl" id="ENSHHUP00000063796.1"/>
    </source>
</evidence>
<evidence type="ECO:0000259" key="1">
    <source>
        <dbReference type="Pfam" id="PF25416"/>
    </source>
</evidence>
<dbReference type="Ensembl" id="ENSHHUT00000065954.1">
    <property type="protein sequence ID" value="ENSHHUP00000063796.1"/>
    <property type="gene ID" value="ENSHHUG00000037686.1"/>
</dbReference>
<dbReference type="GeneTree" id="ENSGT01040000244605"/>
<name>A0A4W5PGP8_9TELE</name>
<sequence>MKIQDYARTNVVFAVKHEPFLLSLRILVNMDDNIIEHYSNEDTFILAIERSADCFRVTLAEI</sequence>
<dbReference type="AlphaFoldDB" id="A0A4W5PGP8"/>
<reference evidence="3" key="1">
    <citation type="submission" date="2018-06" db="EMBL/GenBank/DDBJ databases">
        <title>Genome assembly of Danube salmon.</title>
        <authorList>
            <person name="Macqueen D.J."/>
            <person name="Gundappa M.K."/>
        </authorList>
    </citation>
    <scope>NUCLEOTIDE SEQUENCE [LARGE SCALE GENOMIC DNA]</scope>
</reference>
<dbReference type="STRING" id="62062.ENSHHUP00000063796"/>
<dbReference type="InterPro" id="IPR057520">
    <property type="entry name" value="GRHL1/CP2_C"/>
</dbReference>
<accession>A0A4W5PGP8</accession>
<keyword evidence="3" id="KW-1185">Reference proteome</keyword>
<evidence type="ECO:0000313" key="3">
    <source>
        <dbReference type="Proteomes" id="UP000314982"/>
    </source>
</evidence>
<dbReference type="Pfam" id="PF25416">
    <property type="entry name" value="GRHL1_C"/>
    <property type="match status" value="1"/>
</dbReference>
<proteinExistence type="predicted"/>
<reference evidence="2" key="3">
    <citation type="submission" date="2025-09" db="UniProtKB">
        <authorList>
            <consortium name="Ensembl"/>
        </authorList>
    </citation>
    <scope>IDENTIFICATION</scope>
</reference>
<organism evidence="2 3">
    <name type="scientific">Hucho hucho</name>
    <name type="common">huchen</name>
    <dbReference type="NCBI Taxonomy" id="62062"/>
    <lineage>
        <taxon>Eukaryota</taxon>
        <taxon>Metazoa</taxon>
        <taxon>Chordata</taxon>
        <taxon>Craniata</taxon>
        <taxon>Vertebrata</taxon>
        <taxon>Euteleostomi</taxon>
        <taxon>Actinopterygii</taxon>
        <taxon>Neopterygii</taxon>
        <taxon>Teleostei</taxon>
        <taxon>Protacanthopterygii</taxon>
        <taxon>Salmoniformes</taxon>
        <taxon>Salmonidae</taxon>
        <taxon>Salmoninae</taxon>
        <taxon>Hucho</taxon>
    </lineage>
</organism>
<dbReference type="Proteomes" id="UP000314982">
    <property type="component" value="Unassembled WGS sequence"/>
</dbReference>
<reference evidence="2" key="2">
    <citation type="submission" date="2025-08" db="UniProtKB">
        <authorList>
            <consortium name="Ensembl"/>
        </authorList>
    </citation>
    <scope>IDENTIFICATION</scope>
</reference>